<dbReference type="InterPro" id="IPR000169">
    <property type="entry name" value="Pept_cys_AS"/>
</dbReference>
<gene>
    <name evidence="10" type="ORF">CJN711_LOCUS24803</name>
    <name evidence="11" type="ORF">KQP761_LOCUS14173</name>
    <name evidence="14" type="ORF">OVN521_LOCUS12955</name>
    <name evidence="15" type="ORF">UXM345_LOCUS24969</name>
    <name evidence="13" type="ORF">WKI299_LOCUS18837</name>
    <name evidence="12" type="ORF">XDN619_LOCUS9158</name>
</gene>
<dbReference type="PROSITE" id="PS00640">
    <property type="entry name" value="THIOL_PROTEASE_ASN"/>
    <property type="match status" value="1"/>
</dbReference>
<dbReference type="EMBL" id="CAJNOW010006624">
    <property type="protein sequence ID" value="CAF1492422.1"/>
    <property type="molecule type" value="Genomic_DNA"/>
</dbReference>
<evidence type="ECO:0000256" key="6">
    <source>
        <dbReference type="ARBA" id="ARBA00023157"/>
    </source>
</evidence>
<evidence type="ECO:0000256" key="5">
    <source>
        <dbReference type="ARBA" id="ARBA00023145"/>
    </source>
</evidence>
<dbReference type="Proteomes" id="UP000663855">
    <property type="component" value="Unassembled WGS sequence"/>
</dbReference>
<dbReference type="SMART" id="SM00645">
    <property type="entry name" value="Pept_C1"/>
    <property type="match status" value="1"/>
</dbReference>
<dbReference type="GO" id="GO:0008234">
    <property type="term" value="F:cysteine-type peptidase activity"/>
    <property type="evidence" value="ECO:0007669"/>
    <property type="project" value="UniProtKB-KW"/>
</dbReference>
<dbReference type="AlphaFoldDB" id="A0A816PZQ7"/>
<feature type="domain" description="Peptidase C1A papain C-terminal" evidence="8">
    <location>
        <begin position="330"/>
        <end position="547"/>
    </location>
</feature>
<dbReference type="Proteomes" id="UP000663842">
    <property type="component" value="Unassembled WGS sequence"/>
</dbReference>
<dbReference type="InterPro" id="IPR013201">
    <property type="entry name" value="Prot_inhib_I29"/>
</dbReference>
<evidence type="ECO:0008006" key="18">
    <source>
        <dbReference type="Google" id="ProtNLM"/>
    </source>
</evidence>
<dbReference type="EMBL" id="CAJOBG010001851">
    <property type="protein sequence ID" value="CAF3963663.1"/>
    <property type="molecule type" value="Genomic_DNA"/>
</dbReference>
<reference evidence="12" key="1">
    <citation type="submission" date="2021-02" db="EMBL/GenBank/DDBJ databases">
        <authorList>
            <person name="Nowell W R."/>
        </authorList>
    </citation>
    <scope>NUCLEOTIDE SEQUENCE</scope>
</reference>
<keyword evidence="4" id="KW-0788">Thiol protease</keyword>
<dbReference type="SMART" id="SM00848">
    <property type="entry name" value="Inhibitor_I29"/>
    <property type="match status" value="1"/>
</dbReference>
<dbReference type="InterPro" id="IPR025661">
    <property type="entry name" value="Pept_asp_AS"/>
</dbReference>
<dbReference type="InterPro" id="IPR038765">
    <property type="entry name" value="Papain-like_cys_pep_sf"/>
</dbReference>
<dbReference type="InterPro" id="IPR000668">
    <property type="entry name" value="Peptidase_C1A_C"/>
</dbReference>
<evidence type="ECO:0000259" key="8">
    <source>
        <dbReference type="SMART" id="SM00645"/>
    </source>
</evidence>
<keyword evidence="16" id="KW-1185">Reference proteome</keyword>
<accession>A0A816PZQ7</accession>
<keyword evidence="6" id="KW-1015">Disulfide bond</keyword>
<dbReference type="Pfam" id="PF08246">
    <property type="entry name" value="Inhibitor_I29"/>
    <property type="match status" value="1"/>
</dbReference>
<evidence type="ECO:0000313" key="11">
    <source>
        <dbReference type="EMBL" id="CAF1492422.1"/>
    </source>
</evidence>
<protein>
    <recommendedName>
        <fullName evidence="18">Counting factor associated protein D</fullName>
    </recommendedName>
</protein>
<comment type="similarity">
    <text evidence="1">Belongs to the peptidase C1 family.</text>
</comment>
<comment type="caution">
    <text evidence="12">The sequence shown here is derived from an EMBL/GenBank/DDBJ whole genome shotgun (WGS) entry which is preliminary data.</text>
</comment>
<dbReference type="OrthoDB" id="65740at2759"/>
<feature type="domain" description="Cathepsin propeptide inhibitor" evidence="9">
    <location>
        <begin position="244"/>
        <end position="300"/>
    </location>
</feature>
<dbReference type="PRINTS" id="PR00705">
    <property type="entry name" value="PAPAIN"/>
</dbReference>
<sequence length="549" mass="61779">MHQLSVLITILLIVIASINAGPVLRDGLPSRYHVSGVIQLPYAEISEPFESWIDVEAGFSRIDYYGGAAKTVQRKGRGQDYGANYKIVPMSDEQVLNKISCFQSNGSQADIVDVQHTLPDVSTFQDMGSAEWRGIKCEMYQTIDQVGDKKSTYTYYIDVASKHPVHYEMFGYDSLIGSHFDKYTIDYYNYDEEPIDPTVFHVTDGMTCTGFPGPGLEHTAPHVLFNPMSEYINRRSADYIESSFEQFKKNHEHKYDSELEHRQRMKIFRQNVRYINTRNRAALPYKMKLNKFADRTDDELRVLRGRRYTKGYNGGLPFPKKEFMSSNRAIPDSIDWRIMGAVTPVKDQGICGSCWSFGTTGTIEGAYFVKHGTSIRLSEQDLIDCSWGFGNNGCDGGEDFRAYQYIMKHGGVALEDAYGQYLQEDSFCHHDNTTLGAKILGYVNITEGDEEALRMAIATKGPVSVAIDAAHKGFLFYASGVFYDPDCGSSPDALDHAVLAVGYGNLNGEDYWLVKNSWSTYWGNDGYVLMSRRNNNCGVATAATYVMVQ</sequence>
<dbReference type="PROSITE" id="PS00139">
    <property type="entry name" value="THIOL_PROTEASE_CYS"/>
    <property type="match status" value="1"/>
</dbReference>
<keyword evidence="7" id="KW-0732">Signal</keyword>
<dbReference type="PANTHER" id="PTHR12411">
    <property type="entry name" value="CYSTEINE PROTEASE FAMILY C1-RELATED"/>
    <property type="match status" value="1"/>
</dbReference>
<dbReference type="Proteomes" id="UP000663856">
    <property type="component" value="Unassembled WGS sequence"/>
</dbReference>
<organism evidence="12 17">
    <name type="scientific">Rotaria magnacalcarata</name>
    <dbReference type="NCBI Taxonomy" id="392030"/>
    <lineage>
        <taxon>Eukaryota</taxon>
        <taxon>Metazoa</taxon>
        <taxon>Spiralia</taxon>
        <taxon>Gnathifera</taxon>
        <taxon>Rotifera</taxon>
        <taxon>Eurotatoria</taxon>
        <taxon>Bdelloidea</taxon>
        <taxon>Philodinida</taxon>
        <taxon>Philodinidae</taxon>
        <taxon>Rotaria</taxon>
    </lineage>
</organism>
<feature type="signal peptide" evidence="7">
    <location>
        <begin position="1"/>
        <end position="20"/>
    </location>
</feature>
<feature type="chain" id="PRO_5036230460" description="Counting factor associated protein D" evidence="7">
    <location>
        <begin position="21"/>
        <end position="549"/>
    </location>
</feature>
<evidence type="ECO:0000256" key="3">
    <source>
        <dbReference type="ARBA" id="ARBA00022801"/>
    </source>
</evidence>
<evidence type="ECO:0000256" key="2">
    <source>
        <dbReference type="ARBA" id="ARBA00022670"/>
    </source>
</evidence>
<keyword evidence="5" id="KW-0865">Zymogen</keyword>
<dbReference type="CDD" id="cd02248">
    <property type="entry name" value="Peptidase_C1A"/>
    <property type="match status" value="1"/>
</dbReference>
<evidence type="ECO:0000313" key="10">
    <source>
        <dbReference type="EMBL" id="CAF1455368.1"/>
    </source>
</evidence>
<dbReference type="EMBL" id="CAJNOV010011645">
    <property type="protein sequence ID" value="CAF1455368.1"/>
    <property type="molecule type" value="Genomic_DNA"/>
</dbReference>
<dbReference type="EMBL" id="CAJNRG010003148">
    <property type="protein sequence ID" value="CAF2053539.1"/>
    <property type="molecule type" value="Genomic_DNA"/>
</dbReference>
<proteinExistence type="inferred from homology"/>
<dbReference type="PROSITE" id="PS00639">
    <property type="entry name" value="THIOL_PROTEASE_HIS"/>
    <property type="match status" value="1"/>
</dbReference>
<dbReference type="SUPFAM" id="SSF54001">
    <property type="entry name" value="Cysteine proteinases"/>
    <property type="match status" value="1"/>
</dbReference>
<evidence type="ECO:0000259" key="9">
    <source>
        <dbReference type="SMART" id="SM00848"/>
    </source>
</evidence>
<dbReference type="EMBL" id="CAJNRF010007720">
    <property type="protein sequence ID" value="CAF2094230.1"/>
    <property type="molecule type" value="Genomic_DNA"/>
</dbReference>
<evidence type="ECO:0000313" key="16">
    <source>
        <dbReference type="Proteomes" id="UP000663866"/>
    </source>
</evidence>
<dbReference type="Pfam" id="PF00112">
    <property type="entry name" value="Peptidase_C1"/>
    <property type="match status" value="1"/>
</dbReference>
<keyword evidence="3" id="KW-0378">Hydrolase</keyword>
<evidence type="ECO:0000313" key="12">
    <source>
        <dbReference type="EMBL" id="CAF2053539.1"/>
    </source>
</evidence>
<dbReference type="InterPro" id="IPR039417">
    <property type="entry name" value="Peptidase_C1A_papain-like"/>
</dbReference>
<name>A0A816PZQ7_9BILA</name>
<dbReference type="GO" id="GO:0006508">
    <property type="term" value="P:proteolysis"/>
    <property type="evidence" value="ECO:0007669"/>
    <property type="project" value="UniProtKB-KW"/>
</dbReference>
<evidence type="ECO:0000313" key="13">
    <source>
        <dbReference type="EMBL" id="CAF2094230.1"/>
    </source>
</evidence>
<dbReference type="InterPro" id="IPR025660">
    <property type="entry name" value="Pept_his_AS"/>
</dbReference>
<dbReference type="Proteomes" id="UP000663887">
    <property type="component" value="Unassembled WGS sequence"/>
</dbReference>
<dbReference type="InterPro" id="IPR013128">
    <property type="entry name" value="Peptidase_C1A"/>
</dbReference>
<dbReference type="FunFam" id="3.90.70.10:FF:000087">
    <property type="entry name" value="Counting factor associated protein D"/>
    <property type="match status" value="1"/>
</dbReference>
<keyword evidence="2" id="KW-0645">Protease</keyword>
<dbReference type="Proteomes" id="UP000663866">
    <property type="component" value="Unassembled WGS sequence"/>
</dbReference>
<evidence type="ECO:0000256" key="1">
    <source>
        <dbReference type="ARBA" id="ARBA00008455"/>
    </source>
</evidence>
<evidence type="ECO:0000256" key="7">
    <source>
        <dbReference type="SAM" id="SignalP"/>
    </source>
</evidence>
<evidence type="ECO:0000256" key="4">
    <source>
        <dbReference type="ARBA" id="ARBA00022807"/>
    </source>
</evidence>
<dbReference type="Proteomes" id="UP000663834">
    <property type="component" value="Unassembled WGS sequence"/>
</dbReference>
<dbReference type="EMBL" id="CAJOBF010004667">
    <property type="protein sequence ID" value="CAF4148271.1"/>
    <property type="molecule type" value="Genomic_DNA"/>
</dbReference>
<evidence type="ECO:0000313" key="15">
    <source>
        <dbReference type="EMBL" id="CAF4148271.1"/>
    </source>
</evidence>
<evidence type="ECO:0000313" key="14">
    <source>
        <dbReference type="EMBL" id="CAF3963663.1"/>
    </source>
</evidence>
<dbReference type="Gene3D" id="3.90.70.10">
    <property type="entry name" value="Cysteine proteinases"/>
    <property type="match status" value="1"/>
</dbReference>
<evidence type="ECO:0000313" key="17">
    <source>
        <dbReference type="Proteomes" id="UP000663887"/>
    </source>
</evidence>